<keyword evidence="1" id="KW-0812">Transmembrane</keyword>
<name>A0ABX7NN44_9BACT</name>
<evidence type="ECO:0000313" key="3">
    <source>
        <dbReference type="Proteomes" id="UP000662747"/>
    </source>
</evidence>
<organism evidence="2 3">
    <name type="scientific">Pyxidicoccus parkwayensis</name>
    <dbReference type="NCBI Taxonomy" id="2813578"/>
    <lineage>
        <taxon>Bacteria</taxon>
        <taxon>Pseudomonadati</taxon>
        <taxon>Myxococcota</taxon>
        <taxon>Myxococcia</taxon>
        <taxon>Myxococcales</taxon>
        <taxon>Cystobacterineae</taxon>
        <taxon>Myxococcaceae</taxon>
        <taxon>Pyxidicoccus</taxon>
    </lineage>
</organism>
<protein>
    <submittedName>
        <fullName evidence="2">Uncharacterized protein</fullName>
    </submittedName>
</protein>
<gene>
    <name evidence="2" type="ORF">JY651_34155</name>
</gene>
<reference evidence="2 3" key="1">
    <citation type="submission" date="2021-02" db="EMBL/GenBank/DDBJ databases">
        <title>De Novo genome assembly of isolated myxobacteria.</title>
        <authorList>
            <person name="Stevens D.C."/>
        </authorList>
    </citation>
    <scope>NUCLEOTIDE SEQUENCE [LARGE SCALE GENOMIC DNA]</scope>
    <source>
        <strain evidence="3">SCPEA02</strain>
    </source>
</reference>
<feature type="transmembrane region" description="Helical" evidence="1">
    <location>
        <begin position="32"/>
        <end position="53"/>
    </location>
</feature>
<dbReference type="Proteomes" id="UP000662747">
    <property type="component" value="Chromosome"/>
</dbReference>
<keyword evidence="1" id="KW-0472">Membrane</keyword>
<dbReference type="RefSeq" id="WP_206721857.1">
    <property type="nucleotide sequence ID" value="NZ_CP071090.1"/>
</dbReference>
<keyword evidence="3" id="KW-1185">Reference proteome</keyword>
<sequence length="55" mass="6231">MMARLAFQRATSPEWMDSLCAQHWERQYTRELLFSTVVELMGVVAMGLGSVPISV</sequence>
<proteinExistence type="predicted"/>
<evidence type="ECO:0000256" key="1">
    <source>
        <dbReference type="SAM" id="Phobius"/>
    </source>
</evidence>
<keyword evidence="1" id="KW-1133">Transmembrane helix</keyword>
<accession>A0ABX7NN44</accession>
<evidence type="ECO:0000313" key="2">
    <source>
        <dbReference type="EMBL" id="QSQ20276.1"/>
    </source>
</evidence>
<dbReference type="EMBL" id="CP071090">
    <property type="protein sequence ID" value="QSQ20276.1"/>
    <property type="molecule type" value="Genomic_DNA"/>
</dbReference>